<organism evidence="2 3">
    <name type="scientific">Chryseobacterium profundimaris</name>
    <dbReference type="NCBI Taxonomy" id="1387275"/>
    <lineage>
        <taxon>Bacteria</taxon>
        <taxon>Pseudomonadati</taxon>
        <taxon>Bacteroidota</taxon>
        <taxon>Flavobacteriia</taxon>
        <taxon>Flavobacteriales</taxon>
        <taxon>Weeksellaceae</taxon>
        <taxon>Chryseobacterium group</taxon>
        <taxon>Chryseobacterium</taxon>
    </lineage>
</organism>
<evidence type="ECO:0000313" key="2">
    <source>
        <dbReference type="EMBL" id="SMP17479.1"/>
    </source>
</evidence>
<dbReference type="RefSeq" id="WP_283421847.1">
    <property type="nucleotide sequence ID" value="NZ_FXTZ01000004.1"/>
</dbReference>
<feature type="domain" description="ABC-three component systems C-terminal" evidence="1">
    <location>
        <begin position="279"/>
        <end position="402"/>
    </location>
</feature>
<protein>
    <recommendedName>
        <fullName evidence="1">ABC-three component systems C-terminal domain-containing protein</fullName>
    </recommendedName>
</protein>
<name>A0ABY1NUS0_9FLAO</name>
<dbReference type="EMBL" id="FXTZ01000004">
    <property type="protein sequence ID" value="SMP17479.1"/>
    <property type="molecule type" value="Genomic_DNA"/>
</dbReference>
<dbReference type="Proteomes" id="UP001157960">
    <property type="component" value="Unassembled WGS sequence"/>
</dbReference>
<sequence length="405" mass="47735">MSNNKTHTEKTAGESKSVGFDYQYYFFLWKVLLLQPNESVGLEVKDDVHTDLNNNHQILYQLKHSIKKNSDGTFTNLTTSDLDMWKTFSNWSKVISDKNDSRDTVQAQLNFVERTSFVLASNKSSNTSNKVVSIICELQNGTKNENDVRTYFQSLAKKTTNEDLKGYINDVLNLNKKVFEQFFLSTFFHLDDNDIITKCKEAIKSKMIPPNRIDQAFNLIDSNLRTDNFLQIENRVKIEISFDEFYKRFRRHFDNLRNETLIVQEYEEALPHTLEDQIFIKQLQEIGFVKSGDTEHMSILTRFKLMLINNLDSWHQDGEITKEEIDRFKKNAFNLWDTQFRLEYVGTILEEEYNKKGLEILRTLLKQNLKFAGQELDSDMCHGKFYSLSDEPIIGWRKDWEKHKK</sequence>
<gene>
    <name evidence="2" type="ORF">SAMN06264346_104134</name>
</gene>
<comment type="caution">
    <text evidence="2">The sequence shown here is derived from an EMBL/GenBank/DDBJ whole genome shotgun (WGS) entry which is preliminary data.</text>
</comment>
<keyword evidence="3" id="KW-1185">Reference proteome</keyword>
<dbReference type="InterPro" id="IPR046913">
    <property type="entry name" value="ABC-3C_CTD7"/>
</dbReference>
<dbReference type="Pfam" id="PF20283">
    <property type="entry name" value="CTD7"/>
    <property type="match status" value="1"/>
</dbReference>
<evidence type="ECO:0000259" key="1">
    <source>
        <dbReference type="Pfam" id="PF20283"/>
    </source>
</evidence>
<reference evidence="2 3" key="1">
    <citation type="submission" date="2017-05" db="EMBL/GenBank/DDBJ databases">
        <authorList>
            <person name="Varghese N."/>
            <person name="Submissions S."/>
        </authorList>
    </citation>
    <scope>NUCLEOTIDE SEQUENCE [LARGE SCALE GENOMIC DNA]</scope>
    <source>
        <strain evidence="2 3">DSM 28214</strain>
    </source>
</reference>
<accession>A0ABY1NUS0</accession>
<evidence type="ECO:0000313" key="3">
    <source>
        <dbReference type="Proteomes" id="UP001157960"/>
    </source>
</evidence>
<proteinExistence type="predicted"/>